<organism evidence="2 3">
    <name type="scientific">Marinibactrum halimedae</name>
    <dbReference type="NCBI Taxonomy" id="1444977"/>
    <lineage>
        <taxon>Bacteria</taxon>
        <taxon>Pseudomonadati</taxon>
        <taxon>Pseudomonadota</taxon>
        <taxon>Gammaproteobacteria</taxon>
        <taxon>Cellvibrionales</taxon>
        <taxon>Cellvibrionaceae</taxon>
        <taxon>Marinibactrum</taxon>
    </lineage>
</organism>
<protein>
    <submittedName>
        <fullName evidence="2">Uncharacterized protein</fullName>
    </submittedName>
</protein>
<dbReference type="RefSeq" id="WP_232595939.1">
    <property type="nucleotide sequence ID" value="NZ_BSPD01000099.1"/>
</dbReference>
<name>A0AA37TAY0_9GAMM</name>
<evidence type="ECO:0000256" key="1">
    <source>
        <dbReference type="SAM" id="Phobius"/>
    </source>
</evidence>
<proteinExistence type="predicted"/>
<dbReference type="AlphaFoldDB" id="A0AA37TAY0"/>
<sequence>MRFFRQAVPITPTLLILKFNLVYLLWASLAFGSGLQETTQHTGDARYPESLVPWAEWVASQQKYKDCPYAASNTASSEQSKGDSKKICQWPSRLWLTHHDQGASFKYEVVTFSDRTKIPLPGDSKQWPTRILVNNKPADVIEENNKPYVILTQGNLYKFVFLAR</sequence>
<keyword evidence="3" id="KW-1185">Reference proteome</keyword>
<keyword evidence="1" id="KW-0812">Transmembrane</keyword>
<gene>
    <name evidence="2" type="ORF">GCM10007877_37860</name>
</gene>
<evidence type="ECO:0000313" key="2">
    <source>
        <dbReference type="EMBL" id="GLS28067.1"/>
    </source>
</evidence>
<evidence type="ECO:0000313" key="3">
    <source>
        <dbReference type="Proteomes" id="UP001156870"/>
    </source>
</evidence>
<reference evidence="2 3" key="1">
    <citation type="journal article" date="2014" name="Int. J. Syst. Evol. Microbiol.">
        <title>Complete genome sequence of Corynebacterium casei LMG S-19264T (=DSM 44701T), isolated from a smear-ripened cheese.</title>
        <authorList>
            <consortium name="US DOE Joint Genome Institute (JGI-PGF)"/>
            <person name="Walter F."/>
            <person name="Albersmeier A."/>
            <person name="Kalinowski J."/>
            <person name="Ruckert C."/>
        </authorList>
    </citation>
    <scope>NUCLEOTIDE SEQUENCE [LARGE SCALE GENOMIC DNA]</scope>
    <source>
        <strain evidence="2 3">NBRC 110095</strain>
    </source>
</reference>
<accession>A0AA37TAY0</accession>
<comment type="caution">
    <text evidence="2">The sequence shown here is derived from an EMBL/GenBank/DDBJ whole genome shotgun (WGS) entry which is preliminary data.</text>
</comment>
<keyword evidence="1" id="KW-0472">Membrane</keyword>
<dbReference type="EMBL" id="BSPD01000099">
    <property type="protein sequence ID" value="GLS28067.1"/>
    <property type="molecule type" value="Genomic_DNA"/>
</dbReference>
<dbReference type="Proteomes" id="UP001156870">
    <property type="component" value="Unassembled WGS sequence"/>
</dbReference>
<keyword evidence="1" id="KW-1133">Transmembrane helix</keyword>
<feature type="transmembrane region" description="Helical" evidence="1">
    <location>
        <begin position="12"/>
        <end position="31"/>
    </location>
</feature>